<dbReference type="InterPro" id="IPR031408">
    <property type="entry name" value="NRIP1_RD4"/>
</dbReference>
<dbReference type="Ensembl" id="ENSLOCT00000001008.1">
    <property type="protein sequence ID" value="ENSLOCP00000001004.1"/>
    <property type="gene ID" value="ENSLOCG00000000906.1"/>
</dbReference>
<feature type="compositionally biased region" description="Basic and acidic residues" evidence="1">
    <location>
        <begin position="39"/>
        <end position="50"/>
    </location>
</feature>
<feature type="region of interest" description="Disordered" evidence="1">
    <location>
        <begin position="874"/>
        <end position="894"/>
    </location>
</feature>
<feature type="compositionally biased region" description="Polar residues" evidence="1">
    <location>
        <begin position="51"/>
        <end position="65"/>
    </location>
</feature>
<dbReference type="PANTHER" id="PTHR15088:SF0">
    <property type="entry name" value="NUCLEAR RECEPTOR-INTERACTING PROTEIN 1"/>
    <property type="match status" value="1"/>
</dbReference>
<feature type="region of interest" description="Disordered" evidence="1">
    <location>
        <begin position="984"/>
        <end position="1008"/>
    </location>
</feature>
<feature type="region of interest" description="Disordered" evidence="1">
    <location>
        <begin position="31"/>
        <end position="73"/>
    </location>
</feature>
<feature type="domain" description="Nuclear receptor-interacting protein 1 repression" evidence="2">
    <location>
        <begin position="27"/>
        <end position="328"/>
    </location>
</feature>
<dbReference type="GeneTree" id="ENSGT00390000007999"/>
<feature type="compositionally biased region" description="Polar residues" evidence="1">
    <location>
        <begin position="299"/>
        <end position="316"/>
    </location>
</feature>
<feature type="domain" description="Nuclear receptor-interacting protein 1 repression" evidence="4">
    <location>
        <begin position="848"/>
        <end position="1112"/>
    </location>
</feature>
<dbReference type="Pfam" id="PF15690">
    <property type="entry name" value="NRIP1_repr_4"/>
    <property type="match status" value="1"/>
</dbReference>
<dbReference type="STRING" id="7918.ENSLOCP00000001004"/>
<name>W5LXZ7_LEPOC</name>
<dbReference type="GO" id="GO:0003712">
    <property type="term" value="F:transcription coregulator activity"/>
    <property type="evidence" value="ECO:0007669"/>
    <property type="project" value="InterPro"/>
</dbReference>
<protein>
    <submittedName>
        <fullName evidence="5">Nuclear receptor interacting protein 1</fullName>
    </submittedName>
</protein>
<dbReference type="GO" id="GO:0005102">
    <property type="term" value="F:signaling receptor binding"/>
    <property type="evidence" value="ECO:0007669"/>
    <property type="project" value="InterPro"/>
</dbReference>
<dbReference type="InterPro" id="IPR031405">
    <property type="entry name" value="NRIP1_RD1"/>
</dbReference>
<feature type="region of interest" description="Disordered" evidence="1">
    <location>
        <begin position="411"/>
        <end position="463"/>
    </location>
</feature>
<feature type="compositionally biased region" description="Polar residues" evidence="1">
    <location>
        <begin position="520"/>
        <end position="534"/>
    </location>
</feature>
<dbReference type="InParanoid" id="W5LXZ7"/>
<dbReference type="InterPro" id="IPR031406">
    <property type="entry name" value="NRIP1_RD2"/>
</dbReference>
<reference evidence="5" key="3">
    <citation type="submission" date="2025-09" db="UniProtKB">
        <authorList>
            <consortium name="Ensembl"/>
        </authorList>
    </citation>
    <scope>IDENTIFICATION</scope>
</reference>
<evidence type="ECO:0000259" key="4">
    <source>
        <dbReference type="Pfam" id="PF15690"/>
    </source>
</evidence>
<dbReference type="PANTHER" id="PTHR15088">
    <property type="entry name" value="NUCLEAR FACTOR RIP140"/>
    <property type="match status" value="1"/>
</dbReference>
<dbReference type="FunCoup" id="W5LXZ7">
    <property type="interactions" value="782"/>
</dbReference>
<dbReference type="AlphaFoldDB" id="W5LXZ7"/>
<evidence type="ECO:0000259" key="2">
    <source>
        <dbReference type="Pfam" id="PF15687"/>
    </source>
</evidence>
<dbReference type="InterPro" id="IPR026649">
    <property type="entry name" value="NRIP1"/>
</dbReference>
<evidence type="ECO:0000256" key="1">
    <source>
        <dbReference type="SAM" id="MobiDB-lite"/>
    </source>
</evidence>
<dbReference type="GO" id="GO:0005634">
    <property type="term" value="C:nucleus"/>
    <property type="evidence" value="ECO:0007669"/>
    <property type="project" value="InterPro"/>
</dbReference>
<feature type="compositionally biased region" description="Basic and acidic residues" evidence="1">
    <location>
        <begin position="360"/>
        <end position="371"/>
    </location>
</feature>
<feature type="compositionally biased region" description="Polar residues" evidence="1">
    <location>
        <begin position="324"/>
        <end position="358"/>
    </location>
</feature>
<dbReference type="HOGENOM" id="CLU_008553_0_0_1"/>
<proteinExistence type="predicted"/>
<dbReference type="Pfam" id="PF15688">
    <property type="entry name" value="NRIP1_repr_2"/>
    <property type="match status" value="1"/>
</dbReference>
<feature type="region of interest" description="Disordered" evidence="1">
    <location>
        <begin position="718"/>
        <end position="797"/>
    </location>
</feature>
<feature type="region of interest" description="Disordered" evidence="1">
    <location>
        <begin position="293"/>
        <end position="376"/>
    </location>
</feature>
<reference evidence="5" key="2">
    <citation type="submission" date="2025-08" db="UniProtKB">
        <authorList>
            <consortium name="Ensembl"/>
        </authorList>
    </citation>
    <scope>IDENTIFICATION</scope>
</reference>
<dbReference type="EMBL" id="AHAT01003361">
    <property type="status" value="NOT_ANNOTATED_CDS"/>
    <property type="molecule type" value="Genomic_DNA"/>
</dbReference>
<evidence type="ECO:0000313" key="6">
    <source>
        <dbReference type="Proteomes" id="UP000018468"/>
    </source>
</evidence>
<evidence type="ECO:0000313" key="5">
    <source>
        <dbReference type="Ensembl" id="ENSLOCP00000001004.1"/>
    </source>
</evidence>
<feature type="compositionally biased region" description="Polar residues" evidence="1">
    <location>
        <begin position="196"/>
        <end position="206"/>
    </location>
</feature>
<sequence>MTHGEEPGSEMHQDSAVLTYLEGLLMHQVSGRQSAAATRRSDAGHSERNQNNKTVGSHQLPNHSSNQEDRSVPLGRATQHLKKARLLRSSEAWNGPETQQLPASVVNLNGQNRDLLTGALDSSPKCKAESTLLASLLQSFSSRLQSVALSQQIMQNLKQQDNLQSDKSTQVEDEALRCYGSASSRLKGLLKKNKMQNHNSVPYQRRNSQERFSDSPEASQSSVQPAARDSISCAARLKAVASIVKNRSSPTSSPKPSVACSQLALLLSSEAHLQQYSREQALKAQLSGRSASERLAAMATQQTQDIKQSSMGQHQVSADIVNPLNGQNGTLPQTVDSSKPSPSPIQGQSRVNSSQRSLHSFRDKHSFDRHSSRPSPNCSSLLLHLLNNHNTQKYTNGNSLMEEDYSVFPNHSSPLRSESEYSNLENSLTKDNSDAESSHSSCSPIDLSVKGRASGSGLGSSSSLDKLTETLISNWNPETSSHKVTEARESENSSVIKPHHKVTLLQLLLGHKNNEKVNKNSDNPDLQSCTTSKPNCLPTGRVTPSSRFEETRTRNSPDALCFRKLQSLPVFSQEQDTNGSASPYSLSLSPQVQAIPLDLCKAKSHSNENVEESSFSASKLLQNLAQCGLQKSIPSPPVETSVSPGIRQTYEPRTDKPVALLERLNAPLTKNKTTVLEEPLVNSMKLPYVMDPSPSVSEIENLLERRTVLQLLLGATTSKEKASGKRKRPVDKGDSLDKHSDPSPGSGNSYEPTLDIKIKTEPRDEVHLSNTNGEEKRSQVEERLNGGNNPHSSNQKDIKSEVLSAEAIPKDGLLSQLLKHPPSTYQVKNQDVCTISGKEGLSLNQGPAIPKKRKLCMGMDETLNTEPCIRAVSAVQRDGSSEPSGSRTSDGRNVHNEVNRLEADSLLQVGCPVSESLPKDGKGFNVLKQLLLSDNCLKDISLPRSATSPSIIQANCKINGNIPSKSGYNHDFAVLQHNSSPQGPVSLDFKPLSAASERSKPPGSPWGYHAARQDSPKLNLIPVKRELEGPIQWVISGEEKQDPSIDSPRLTKSNPILYYMLQKGNSHIGKLRKAEAPECEMQVKVKEEPMSELDAYSHRLRLKHHHQLSNEKQGNETESFNRFSYLSRLTNMMKEIV</sequence>
<feature type="compositionally biased region" description="Basic and acidic residues" evidence="1">
    <location>
        <begin position="754"/>
        <end position="784"/>
    </location>
</feature>
<dbReference type="Proteomes" id="UP000018468">
    <property type="component" value="Linkage group LG3"/>
</dbReference>
<reference evidence="6" key="1">
    <citation type="submission" date="2011-12" db="EMBL/GenBank/DDBJ databases">
        <title>The Draft Genome of Lepisosteus oculatus.</title>
        <authorList>
            <consortium name="The Broad Institute Genome Assembly &amp; Analysis Group"/>
            <consortium name="Computational R&amp;D Group"/>
            <consortium name="and Sequencing Platform"/>
            <person name="Di Palma F."/>
            <person name="Alfoldi J."/>
            <person name="Johnson J."/>
            <person name="Berlin A."/>
            <person name="Gnerre S."/>
            <person name="Jaffe D."/>
            <person name="MacCallum I."/>
            <person name="Young S."/>
            <person name="Walker B.J."/>
            <person name="Lander E.S."/>
            <person name="Lindblad-Toh K."/>
        </authorList>
    </citation>
    <scope>NUCLEOTIDE SEQUENCE [LARGE SCALE GENOMIC DNA]</scope>
</reference>
<dbReference type="Bgee" id="ENSLOCG00000000906">
    <property type="expression patterns" value="Expressed in camera-type eye and 12 other cell types or tissues"/>
</dbReference>
<feature type="compositionally biased region" description="Basic and acidic residues" evidence="1">
    <location>
        <begin position="730"/>
        <end position="741"/>
    </location>
</feature>
<evidence type="ECO:0000259" key="3">
    <source>
        <dbReference type="Pfam" id="PF15688"/>
    </source>
</evidence>
<feature type="region of interest" description="Disordered" evidence="1">
    <location>
        <begin position="189"/>
        <end position="227"/>
    </location>
</feature>
<dbReference type="OMA" id="SPPYACG"/>
<keyword evidence="6" id="KW-1185">Reference proteome</keyword>
<dbReference type="eggNOG" id="ENOG502QS1C">
    <property type="taxonomic scope" value="Eukaryota"/>
</dbReference>
<feature type="domain" description="Nuclear receptor-interacting protein 1 repression" evidence="3">
    <location>
        <begin position="414"/>
        <end position="731"/>
    </location>
</feature>
<organism evidence="5 6">
    <name type="scientific">Lepisosteus oculatus</name>
    <name type="common">Spotted gar</name>
    <dbReference type="NCBI Taxonomy" id="7918"/>
    <lineage>
        <taxon>Eukaryota</taxon>
        <taxon>Metazoa</taxon>
        <taxon>Chordata</taxon>
        <taxon>Craniata</taxon>
        <taxon>Vertebrata</taxon>
        <taxon>Euteleostomi</taxon>
        <taxon>Actinopterygii</taxon>
        <taxon>Neopterygii</taxon>
        <taxon>Holostei</taxon>
        <taxon>Semionotiformes</taxon>
        <taxon>Lepisosteidae</taxon>
        <taxon>Lepisosteus</taxon>
    </lineage>
</organism>
<dbReference type="Pfam" id="PF15687">
    <property type="entry name" value="NRIP1_repr_1"/>
    <property type="match status" value="1"/>
</dbReference>
<accession>W5LXZ7</accession>
<dbReference type="GO" id="GO:0006357">
    <property type="term" value="P:regulation of transcription by RNA polymerase II"/>
    <property type="evidence" value="ECO:0007669"/>
    <property type="project" value="InterPro"/>
</dbReference>
<feature type="region of interest" description="Disordered" evidence="1">
    <location>
        <begin position="515"/>
        <end position="554"/>
    </location>
</feature>